<keyword evidence="4" id="KW-0808">Transferase</keyword>
<evidence type="ECO:0000256" key="7">
    <source>
        <dbReference type="RuleBase" id="RU004504"/>
    </source>
</evidence>
<evidence type="ECO:0000313" key="9">
    <source>
        <dbReference type="EMBL" id="WYY00499.1"/>
    </source>
</evidence>
<dbReference type="GO" id="GO:0008453">
    <property type="term" value="F:alanine-glyoxylate transaminase activity"/>
    <property type="evidence" value="ECO:0007669"/>
    <property type="project" value="TreeGrafter"/>
</dbReference>
<dbReference type="PANTHER" id="PTHR21152">
    <property type="entry name" value="AMINOTRANSFERASE CLASS V"/>
    <property type="match status" value="1"/>
</dbReference>
<dbReference type="Gene3D" id="3.90.1150.10">
    <property type="entry name" value="Aspartate Aminotransferase, domain 1"/>
    <property type="match status" value="1"/>
</dbReference>
<evidence type="ECO:0000256" key="1">
    <source>
        <dbReference type="ARBA" id="ARBA00001933"/>
    </source>
</evidence>
<dbReference type="GO" id="GO:0019265">
    <property type="term" value="P:glycine biosynthetic process, by transamination of glyoxylate"/>
    <property type="evidence" value="ECO:0007669"/>
    <property type="project" value="TreeGrafter"/>
</dbReference>
<dbReference type="KEGG" id="omr:OXIME_001074"/>
<dbReference type="Pfam" id="PF00266">
    <property type="entry name" value="Aminotran_5"/>
    <property type="match status" value="1"/>
</dbReference>
<name>A0AAX4NHB1_9ARCH</name>
<dbReference type="RefSeq" id="WP_393970835.1">
    <property type="nucleotide sequence ID" value="NZ_CP133772.1"/>
</dbReference>
<reference evidence="9 10" key="1">
    <citation type="submission" date="2023-09" db="EMBL/GenBank/DDBJ databases">
        <authorList>
            <person name="Golyshina O.V."/>
            <person name="Lunev E.A."/>
            <person name="Bargiela R."/>
            <person name="Gaines M.C."/>
            <person name="Daum B."/>
            <person name="Bale N.J."/>
            <person name="Koenen M."/>
            <person name="Sinninghe Damst J.S."/>
            <person name="Yakimov M."/>
            <person name="Golyshin P.N."/>
        </authorList>
    </citation>
    <scope>NUCLEOTIDE SEQUENCE [LARGE SCALE GENOMIC DNA]</scope>
    <source>
        <strain evidence="9 10">M1</strain>
    </source>
</reference>
<evidence type="ECO:0000259" key="8">
    <source>
        <dbReference type="Pfam" id="PF00266"/>
    </source>
</evidence>
<dbReference type="SUPFAM" id="SSF53383">
    <property type="entry name" value="PLP-dependent transferases"/>
    <property type="match status" value="1"/>
</dbReference>
<dbReference type="InterPro" id="IPR000192">
    <property type="entry name" value="Aminotrans_V_dom"/>
</dbReference>
<comment type="similarity">
    <text evidence="2 6">Belongs to the class-V pyridoxal-phosphate-dependent aminotransferase family.</text>
</comment>
<dbReference type="InterPro" id="IPR015422">
    <property type="entry name" value="PyrdxlP-dep_Trfase_small"/>
</dbReference>
<comment type="cofactor">
    <cofactor evidence="1 7">
        <name>pyridoxal 5'-phosphate</name>
        <dbReference type="ChEBI" id="CHEBI:597326"/>
    </cofactor>
</comment>
<keyword evidence="10" id="KW-1185">Reference proteome</keyword>
<dbReference type="PANTHER" id="PTHR21152:SF24">
    <property type="entry name" value="ALANINE--GLYOXYLATE AMINOTRANSFERASE 1"/>
    <property type="match status" value="1"/>
</dbReference>
<evidence type="ECO:0000256" key="5">
    <source>
        <dbReference type="ARBA" id="ARBA00022898"/>
    </source>
</evidence>
<dbReference type="InterPro" id="IPR015421">
    <property type="entry name" value="PyrdxlP-dep_Trfase_major"/>
</dbReference>
<keyword evidence="3 9" id="KW-0032">Aminotransferase</keyword>
<dbReference type="GeneID" id="95967811"/>
<dbReference type="InterPro" id="IPR024169">
    <property type="entry name" value="SP_NH2Trfase/AEP_transaminase"/>
</dbReference>
<dbReference type="InterPro" id="IPR015424">
    <property type="entry name" value="PyrdxlP-dep_Trfase"/>
</dbReference>
<evidence type="ECO:0000256" key="6">
    <source>
        <dbReference type="RuleBase" id="RU004075"/>
    </source>
</evidence>
<gene>
    <name evidence="9" type="ORF">OXIME_001074</name>
</gene>
<evidence type="ECO:0000256" key="2">
    <source>
        <dbReference type="ARBA" id="ARBA00009236"/>
    </source>
</evidence>
<proteinExistence type="inferred from homology"/>
<dbReference type="GO" id="GO:0004760">
    <property type="term" value="F:L-serine-pyruvate transaminase activity"/>
    <property type="evidence" value="ECO:0007669"/>
    <property type="project" value="TreeGrafter"/>
</dbReference>
<dbReference type="Gene3D" id="3.40.640.10">
    <property type="entry name" value="Type I PLP-dependent aspartate aminotransferase-like (Major domain)"/>
    <property type="match status" value="1"/>
</dbReference>
<feature type="domain" description="Aminotransferase class V" evidence="8">
    <location>
        <begin position="31"/>
        <end position="314"/>
    </location>
</feature>
<dbReference type="AlphaFoldDB" id="A0AAX4NHB1"/>
<dbReference type="InterPro" id="IPR020578">
    <property type="entry name" value="Aminotrans_V_PyrdxlP_BS"/>
</dbReference>
<keyword evidence="5" id="KW-0663">Pyridoxal phosphate</keyword>
<sequence length="378" mass="42096">MVKTTLMHVGPSIGDYDVQLAGVCPDQGFASEKFKSAMSEALKGINYVMGCDDSYLPFIIPGSGTIAMESVTTFLQRKDKILVISNGVFGNRWEGIFSRYDVELTILKSHAGYCVSHEDIMGSLNRKHYKMIISTHVETSTGVKFPIEKYAKIFREHCDIIVVDGVASVGGELVKTSEWDIDIYITASQKAIGAPPGAGILVVKKKLFQDYSDENISGYFTNLMNWKPVMETSIEGNGGYFATPPIGVVFSLRNAFARIRDETMEKRVERHKKLSRSLRRGIKSMGLGIVAQEGYESSTVTGVLLKDMDADLFVKNALKFGVEFAVGVHPDLKGKYFRIGHMGWVSREDIFKALNAIYNTMKEHDPKTPMPDMDSFFE</sequence>
<protein>
    <submittedName>
        <fullName evidence="9">Alanine--glyoxylate aminotransferase family protein</fullName>
    </submittedName>
</protein>
<evidence type="ECO:0000313" key="10">
    <source>
        <dbReference type="Proteomes" id="UP001451606"/>
    </source>
</evidence>
<dbReference type="PROSITE" id="PS00595">
    <property type="entry name" value="AA_TRANSFER_CLASS_5"/>
    <property type="match status" value="1"/>
</dbReference>
<evidence type="ECO:0000256" key="4">
    <source>
        <dbReference type="ARBA" id="ARBA00022679"/>
    </source>
</evidence>
<evidence type="ECO:0000256" key="3">
    <source>
        <dbReference type="ARBA" id="ARBA00022576"/>
    </source>
</evidence>
<dbReference type="EMBL" id="CP133772">
    <property type="protein sequence ID" value="WYY00499.1"/>
    <property type="molecule type" value="Genomic_DNA"/>
</dbReference>
<accession>A0AAX4NHB1</accession>
<dbReference type="Proteomes" id="UP001451606">
    <property type="component" value="Chromosome"/>
</dbReference>
<dbReference type="PIRSF" id="PIRSF000524">
    <property type="entry name" value="SPT"/>
    <property type="match status" value="1"/>
</dbReference>
<organism evidence="9 10">
    <name type="scientific">Oxyplasma meridianum</name>
    <dbReference type="NCBI Taxonomy" id="3073602"/>
    <lineage>
        <taxon>Archaea</taxon>
        <taxon>Methanobacteriati</taxon>
        <taxon>Thermoplasmatota</taxon>
        <taxon>Thermoplasmata</taxon>
        <taxon>Thermoplasmatales</taxon>
        <taxon>Thermoplasmataceae</taxon>
        <taxon>Oxyplasma</taxon>
    </lineage>
</organism>